<evidence type="ECO:0000313" key="2">
    <source>
        <dbReference type="Proteomes" id="UP000230000"/>
    </source>
</evidence>
<gene>
    <name evidence="1" type="ORF">BXY57_0882</name>
</gene>
<dbReference type="AlphaFoldDB" id="A0A2M9CTQ7"/>
<dbReference type="SUPFAM" id="SSF49464">
    <property type="entry name" value="Carboxypeptidase regulatory domain-like"/>
    <property type="match status" value="1"/>
</dbReference>
<protein>
    <recommendedName>
        <fullName evidence="3">Carboxypeptidase-like protein</fullName>
    </recommendedName>
</protein>
<keyword evidence="2" id="KW-1185">Reference proteome</keyword>
<dbReference type="Proteomes" id="UP000230000">
    <property type="component" value="Unassembled WGS sequence"/>
</dbReference>
<organism evidence="1 2">
    <name type="scientific">Thermoflavifilum aggregans</name>
    <dbReference type="NCBI Taxonomy" id="454188"/>
    <lineage>
        <taxon>Bacteria</taxon>
        <taxon>Pseudomonadati</taxon>
        <taxon>Bacteroidota</taxon>
        <taxon>Chitinophagia</taxon>
        <taxon>Chitinophagales</taxon>
        <taxon>Chitinophagaceae</taxon>
        <taxon>Thermoflavifilum</taxon>
    </lineage>
</organism>
<dbReference type="Pfam" id="PF13715">
    <property type="entry name" value="CarbopepD_reg_2"/>
    <property type="match status" value="1"/>
</dbReference>
<reference evidence="1 2" key="1">
    <citation type="submission" date="2017-11" db="EMBL/GenBank/DDBJ databases">
        <title>Genomic Encyclopedia of Archaeal and Bacterial Type Strains, Phase II (KMG-II): From Individual Species to Whole Genera.</title>
        <authorList>
            <person name="Goeker M."/>
        </authorList>
    </citation>
    <scope>NUCLEOTIDE SEQUENCE [LARGE SCALE GENOMIC DNA]</scope>
    <source>
        <strain evidence="1 2">DSM 27268</strain>
    </source>
</reference>
<dbReference type="InterPro" id="IPR008969">
    <property type="entry name" value="CarboxyPept-like_regulatory"/>
</dbReference>
<comment type="caution">
    <text evidence="1">The sequence shown here is derived from an EMBL/GenBank/DDBJ whole genome shotgun (WGS) entry which is preliminary data.</text>
</comment>
<name>A0A2M9CTQ7_9BACT</name>
<accession>A0A2M9CTQ7</accession>
<sequence length="256" mass="29250">MGSRMTGKWYLLFGLQMIWGVQALYAQSACTGTIRDAQTHFPLYPATVQNRTAGVYALTNPDGSFAVIARPGDTIWIAFLGYETDTLVMTQNMAHHPVEIELKPLTHRLQPVVVHGGLNPYQIDSIQRMQLFGAYLSRASQPLAGTYTPSGFGIVLSPFTYFSRKQRSLRKFRRMFEAYEQAERKKYYQSLQLQILAEKYSPEHITELTGLKGDSLQLFLHAMPPDTSFLLQAPQDAVDMYIRQQYQKFLHQKKND</sequence>
<evidence type="ECO:0008006" key="3">
    <source>
        <dbReference type="Google" id="ProtNLM"/>
    </source>
</evidence>
<proteinExistence type="predicted"/>
<dbReference type="EMBL" id="PGFG01000001">
    <property type="protein sequence ID" value="PJJ75310.1"/>
    <property type="molecule type" value="Genomic_DNA"/>
</dbReference>
<dbReference type="RefSeq" id="WP_157853768.1">
    <property type="nucleotide sequence ID" value="NZ_PGFG01000001.1"/>
</dbReference>
<dbReference type="OrthoDB" id="1118857at2"/>
<evidence type="ECO:0000313" key="1">
    <source>
        <dbReference type="EMBL" id="PJJ75310.1"/>
    </source>
</evidence>